<feature type="transmembrane region" description="Helical" evidence="11">
    <location>
        <begin position="37"/>
        <end position="58"/>
    </location>
</feature>
<keyword evidence="2 11" id="KW-0444">Lipid biosynthesis</keyword>
<evidence type="ECO:0000256" key="7">
    <source>
        <dbReference type="ARBA" id="ARBA00023098"/>
    </source>
</evidence>
<evidence type="ECO:0000256" key="11">
    <source>
        <dbReference type="HAMAP-Rule" id="MF_00190"/>
    </source>
</evidence>
<gene>
    <name evidence="13" type="primary">cls</name>
    <name evidence="11" type="synonym">clsA</name>
    <name evidence="13" type="ORF">QU481_07645</name>
</gene>
<feature type="active site" evidence="11">
    <location>
        <position position="223"/>
    </location>
</feature>
<evidence type="ECO:0000256" key="8">
    <source>
        <dbReference type="ARBA" id="ARBA00023136"/>
    </source>
</evidence>
<feature type="domain" description="PLD phosphodiesterase" evidence="12">
    <location>
        <begin position="392"/>
        <end position="419"/>
    </location>
</feature>
<evidence type="ECO:0000256" key="6">
    <source>
        <dbReference type="ARBA" id="ARBA00022989"/>
    </source>
</evidence>
<evidence type="ECO:0000256" key="4">
    <source>
        <dbReference type="ARBA" id="ARBA00022692"/>
    </source>
</evidence>
<dbReference type="InterPro" id="IPR030840">
    <property type="entry name" value="CL_synthase_A"/>
</dbReference>
<evidence type="ECO:0000256" key="1">
    <source>
        <dbReference type="ARBA" id="ARBA00022475"/>
    </source>
</evidence>
<organism evidence="13 14">
    <name type="scientific">Crenobacter oryzisoli</name>
    <dbReference type="NCBI Taxonomy" id="3056844"/>
    <lineage>
        <taxon>Bacteria</taxon>
        <taxon>Pseudomonadati</taxon>
        <taxon>Pseudomonadota</taxon>
        <taxon>Betaproteobacteria</taxon>
        <taxon>Neisseriales</taxon>
        <taxon>Neisseriaceae</taxon>
        <taxon>Crenobacter</taxon>
    </lineage>
</organism>
<keyword evidence="1 11" id="KW-1003">Cell membrane</keyword>
<feature type="active site" evidence="11">
    <location>
        <position position="225"/>
    </location>
</feature>
<comment type="catalytic activity">
    <reaction evidence="11">
        <text>2 a 1,2-diacyl-sn-glycero-3-phospho-(1'-sn-glycerol) = a cardiolipin + glycerol</text>
        <dbReference type="Rhea" id="RHEA:31451"/>
        <dbReference type="ChEBI" id="CHEBI:17754"/>
        <dbReference type="ChEBI" id="CHEBI:62237"/>
        <dbReference type="ChEBI" id="CHEBI:64716"/>
    </reaction>
</comment>
<reference evidence="13" key="1">
    <citation type="submission" date="2023-06" db="EMBL/GenBank/DDBJ databases">
        <authorList>
            <person name="Zhang S."/>
        </authorList>
    </citation>
    <scope>NUCLEOTIDE SEQUENCE</scope>
    <source>
        <strain evidence="13">SG2303</strain>
    </source>
</reference>
<evidence type="ECO:0000256" key="2">
    <source>
        <dbReference type="ARBA" id="ARBA00022516"/>
    </source>
</evidence>
<keyword evidence="14" id="KW-1185">Reference proteome</keyword>
<dbReference type="Proteomes" id="UP001168540">
    <property type="component" value="Unassembled WGS sequence"/>
</dbReference>
<dbReference type="HAMAP" id="MF_00190">
    <property type="entry name" value="Cardiolipin_synth_ClsA"/>
    <property type="match status" value="1"/>
</dbReference>
<keyword evidence="4 11" id="KW-0812">Transmembrane</keyword>
<dbReference type="SMART" id="SM00155">
    <property type="entry name" value="PLDc"/>
    <property type="match status" value="2"/>
</dbReference>
<dbReference type="Gene3D" id="3.30.870.10">
    <property type="entry name" value="Endonuclease Chain A"/>
    <property type="match status" value="2"/>
</dbReference>
<dbReference type="EMBL" id="JAUEDK010000010">
    <property type="protein sequence ID" value="MDN0074764.1"/>
    <property type="molecule type" value="Genomic_DNA"/>
</dbReference>
<name>A0ABT7XLU0_9NEIS</name>
<dbReference type="PANTHER" id="PTHR21248">
    <property type="entry name" value="CARDIOLIPIN SYNTHASE"/>
    <property type="match status" value="1"/>
</dbReference>
<dbReference type="InterPro" id="IPR022924">
    <property type="entry name" value="Cardiolipin_synthase"/>
</dbReference>
<dbReference type="Pfam" id="PF13091">
    <property type="entry name" value="PLDc_2"/>
    <property type="match status" value="2"/>
</dbReference>
<dbReference type="SUPFAM" id="SSF56024">
    <property type="entry name" value="Phospholipase D/nuclease"/>
    <property type="match status" value="2"/>
</dbReference>
<keyword evidence="10 11" id="KW-1208">Phospholipid metabolism</keyword>
<protein>
    <recommendedName>
        <fullName evidence="11">Cardiolipin synthase A</fullName>
        <shortName evidence="11">CL synthase</shortName>
        <ecNumber evidence="11">2.7.8.-</ecNumber>
    </recommendedName>
</protein>
<dbReference type="EC" id="2.7.8.-" evidence="11"/>
<dbReference type="InterPro" id="IPR001736">
    <property type="entry name" value="PLipase_D/transphosphatidylase"/>
</dbReference>
<evidence type="ECO:0000256" key="3">
    <source>
        <dbReference type="ARBA" id="ARBA00022679"/>
    </source>
</evidence>
<dbReference type="CDD" id="cd09155">
    <property type="entry name" value="PLDc_PaCLS_like_1"/>
    <property type="match status" value="1"/>
</dbReference>
<comment type="caution">
    <text evidence="11">Lacks conserved residue(s) required for the propagation of feature annotation.</text>
</comment>
<dbReference type="RefSeq" id="WP_289829344.1">
    <property type="nucleotide sequence ID" value="NZ_JAUEDK010000010.1"/>
</dbReference>
<comment type="caution">
    <text evidence="13">The sequence shown here is derived from an EMBL/GenBank/DDBJ whole genome shotgun (WGS) entry which is preliminary data.</text>
</comment>
<feature type="active site" evidence="11">
    <location>
        <position position="230"/>
    </location>
</feature>
<evidence type="ECO:0000313" key="13">
    <source>
        <dbReference type="EMBL" id="MDN0074764.1"/>
    </source>
</evidence>
<comment type="function">
    <text evidence="11">Catalyzes the reversible phosphatidyl group transfer from one phosphatidylglycerol molecule to another to form cardiolipin (CL) (diphosphatidylglycerol) and glycerol.</text>
</comment>
<evidence type="ECO:0000256" key="5">
    <source>
        <dbReference type="ARBA" id="ARBA00022737"/>
    </source>
</evidence>
<comment type="similarity">
    <text evidence="11">Belongs to the phospholipase D family. Cardiolipin synthase subfamily. ClsA sub-subfamily.</text>
</comment>
<accession>A0ABT7XLU0</accession>
<proteinExistence type="inferred from homology"/>
<feature type="active site" evidence="11">
    <location>
        <position position="404"/>
    </location>
</feature>
<keyword evidence="7 11" id="KW-0443">Lipid metabolism</keyword>
<evidence type="ECO:0000313" key="14">
    <source>
        <dbReference type="Proteomes" id="UP001168540"/>
    </source>
</evidence>
<feature type="active site" evidence="11">
    <location>
        <position position="399"/>
    </location>
</feature>
<keyword evidence="5" id="KW-0677">Repeat</keyword>
<evidence type="ECO:0000256" key="9">
    <source>
        <dbReference type="ARBA" id="ARBA00023209"/>
    </source>
</evidence>
<keyword evidence="6 11" id="KW-1133">Transmembrane helix</keyword>
<keyword evidence="9 11" id="KW-0594">Phospholipid biosynthesis</keyword>
<keyword evidence="8 11" id="KW-0472">Membrane</keyword>
<sequence>MLHLGLLDFSLILLVVHLTGAVAAVHAALTVRTSQGAVAWVVALVMMPYLTLLPYLFLGRRRFADYVTARRYVIEQMYRQVGRNDWPSPESVSAELAVEAPQSCIRTLSRLGRSPTTGHNRVRLLINGEATFTTILAAITAARHSVIVQFFIVHDDMLGQALQQALLERAAEGLHVYFLYDSIGCHALPKSYLESLEQGGVDVQPFAVTRRFVNRFQVNFRNHRKLVVIDGKTAYVGGHNVGCEYLGLKPPLAPWRDTHIEVTGPAAAILQLSFAEDWYAATGKLPLLHQPRKADGGTMLCQVVPSGPADRLETGSLLFVEAINAAQRRIWLTSPYFVPDEAVSAALRLALLRGVEVKILIPSRKDHRMVFLASRLYAYEAARAGVQMYTYRPGFLHQKVVLVDDEIAIIGSANLDNRSFRLNFELMVATVDRGFAAEVEAMLVTDFALADPVDASRYARLTLWRRVAMSLARLFAPIL</sequence>
<comment type="subcellular location">
    <subcellularLocation>
        <location evidence="11">Cell membrane</location>
        <topology evidence="11">Multi-pass membrane protein</topology>
    </subcellularLocation>
</comment>
<dbReference type="InterPro" id="IPR025202">
    <property type="entry name" value="PLD-like_dom"/>
</dbReference>
<feature type="domain" description="PLD phosphodiesterase" evidence="12">
    <location>
        <begin position="218"/>
        <end position="245"/>
    </location>
</feature>
<keyword evidence="3 11" id="KW-0808">Transferase</keyword>
<dbReference type="PROSITE" id="PS50035">
    <property type="entry name" value="PLD"/>
    <property type="match status" value="2"/>
</dbReference>
<evidence type="ECO:0000256" key="10">
    <source>
        <dbReference type="ARBA" id="ARBA00023264"/>
    </source>
</evidence>
<feature type="active site" evidence="11">
    <location>
        <position position="397"/>
    </location>
</feature>
<evidence type="ECO:0000259" key="12">
    <source>
        <dbReference type="PROSITE" id="PS50035"/>
    </source>
</evidence>
<dbReference type="PANTHER" id="PTHR21248:SF22">
    <property type="entry name" value="PHOSPHOLIPASE D"/>
    <property type="match status" value="1"/>
</dbReference>
<dbReference type="NCBIfam" id="TIGR04265">
    <property type="entry name" value="bac_cardiolipin"/>
    <property type="match status" value="1"/>
</dbReference>